<gene>
    <name evidence="1" type="ORF">GMLC_10660</name>
</gene>
<name>A0A6V8N6N1_9BACT</name>
<proteinExistence type="predicted"/>
<dbReference type="EMBL" id="BLXZ01000002">
    <property type="protein sequence ID" value="GFO67487.1"/>
    <property type="molecule type" value="Genomic_DNA"/>
</dbReference>
<organism evidence="1 2">
    <name type="scientific">Geomonas limicola</name>
    <dbReference type="NCBI Taxonomy" id="2740186"/>
    <lineage>
        <taxon>Bacteria</taxon>
        <taxon>Pseudomonadati</taxon>
        <taxon>Thermodesulfobacteriota</taxon>
        <taxon>Desulfuromonadia</taxon>
        <taxon>Geobacterales</taxon>
        <taxon>Geobacteraceae</taxon>
        <taxon>Geomonas</taxon>
    </lineage>
</organism>
<dbReference type="AlphaFoldDB" id="A0A6V8N6N1"/>
<keyword evidence="2" id="KW-1185">Reference proteome</keyword>
<dbReference type="Proteomes" id="UP000587586">
    <property type="component" value="Unassembled WGS sequence"/>
</dbReference>
<comment type="caution">
    <text evidence="1">The sequence shown here is derived from an EMBL/GenBank/DDBJ whole genome shotgun (WGS) entry which is preliminary data.</text>
</comment>
<sequence>MAKLQTEVSNAELFIELVRRALPNESAHAALCKVWEQTSREMLNELTLELYARLVSSFHVSYRPSSAATVTPLRSADPDTSPRAEAILEWMRLDSERQKAHHDLHGSKYSWFQSSWLLADFLEVAFPHDLNPGKVIADYLDDIFPDAPLEEHQHLVGANKPGATIYHGSQVHDLIREIGRAALGNAALESRQKQCLAAVIEGFLDPRSQLLLEEGIFLEEVVVAGVQAPAGE</sequence>
<reference evidence="2" key="1">
    <citation type="submission" date="2020-06" db="EMBL/GenBank/DDBJ databases">
        <title>Draft genomic sequecing of Geomonas sp. Red745.</title>
        <authorList>
            <person name="Itoh H."/>
            <person name="Xu Z.X."/>
            <person name="Ushijima N."/>
            <person name="Masuda Y."/>
            <person name="Shiratori Y."/>
            <person name="Senoo K."/>
        </authorList>
    </citation>
    <scope>NUCLEOTIDE SEQUENCE [LARGE SCALE GENOMIC DNA]</scope>
    <source>
        <strain evidence="2">Red745</strain>
    </source>
</reference>
<protein>
    <submittedName>
        <fullName evidence="1">Uncharacterized protein</fullName>
    </submittedName>
</protein>
<evidence type="ECO:0000313" key="2">
    <source>
        <dbReference type="Proteomes" id="UP000587586"/>
    </source>
</evidence>
<evidence type="ECO:0000313" key="1">
    <source>
        <dbReference type="EMBL" id="GFO67487.1"/>
    </source>
</evidence>
<accession>A0A6V8N6N1</accession>
<dbReference type="RefSeq" id="WP_183360028.1">
    <property type="nucleotide sequence ID" value="NZ_BLXZ01000002.1"/>
</dbReference>